<sequence length="109" mass="12341">MEKSYRFIIKRQETGKVNLLYAVEVTITGRVQGVCFRHETQLEAQKKGLSGHVRNMPDGSVQALFQGNQEDVQDMLAWCRKGATFSEVKDVSARTVSADPVLTHFEIHF</sequence>
<dbReference type="InterPro" id="IPR036046">
    <property type="entry name" value="Acylphosphatase-like_dom_sf"/>
</dbReference>
<comment type="caution">
    <text evidence="7">The sequence shown here is derived from an EMBL/GenBank/DDBJ whole genome shotgun (WGS) entry which is preliminary data.</text>
</comment>
<dbReference type="EC" id="3.6.1.7" evidence="2 4"/>
<dbReference type="InterPro" id="IPR017968">
    <property type="entry name" value="Acylphosphatase_CS"/>
</dbReference>
<dbReference type="Pfam" id="PF00708">
    <property type="entry name" value="Acylphosphatase"/>
    <property type="match status" value="1"/>
</dbReference>
<dbReference type="AlphaFoldDB" id="A0A2G6MTZ8"/>
<proteinExistence type="inferred from homology"/>
<comment type="similarity">
    <text evidence="1 5">Belongs to the acylphosphatase family.</text>
</comment>
<dbReference type="Gene3D" id="3.30.70.100">
    <property type="match status" value="1"/>
</dbReference>
<dbReference type="InterPro" id="IPR020456">
    <property type="entry name" value="Acylphosphatase"/>
</dbReference>
<dbReference type="PROSITE" id="PS00150">
    <property type="entry name" value="ACYLPHOSPHATASE_1"/>
    <property type="match status" value="1"/>
</dbReference>
<dbReference type="PROSITE" id="PS51160">
    <property type="entry name" value="ACYLPHOSPHATASE_3"/>
    <property type="match status" value="1"/>
</dbReference>
<evidence type="ECO:0000313" key="7">
    <source>
        <dbReference type="EMBL" id="PIE63420.1"/>
    </source>
</evidence>
<feature type="active site" evidence="4">
    <location>
        <position position="37"/>
    </location>
</feature>
<evidence type="ECO:0000259" key="6">
    <source>
        <dbReference type="PROSITE" id="PS51160"/>
    </source>
</evidence>
<dbReference type="PANTHER" id="PTHR47268:SF4">
    <property type="entry name" value="ACYLPHOSPHATASE"/>
    <property type="match status" value="1"/>
</dbReference>
<evidence type="ECO:0000256" key="3">
    <source>
        <dbReference type="ARBA" id="ARBA00047645"/>
    </source>
</evidence>
<feature type="domain" description="Acylphosphatase-like" evidence="6">
    <location>
        <begin position="22"/>
        <end position="109"/>
    </location>
</feature>
<dbReference type="SUPFAM" id="SSF54975">
    <property type="entry name" value="Acylphosphatase/BLUF domain-like"/>
    <property type="match status" value="1"/>
</dbReference>
<dbReference type="EMBL" id="PDTI01000007">
    <property type="protein sequence ID" value="PIE63420.1"/>
    <property type="molecule type" value="Genomic_DNA"/>
</dbReference>
<evidence type="ECO:0000313" key="8">
    <source>
        <dbReference type="Proteomes" id="UP000231203"/>
    </source>
</evidence>
<keyword evidence="4" id="KW-0378">Hydrolase</keyword>
<dbReference type="GO" id="GO:0003998">
    <property type="term" value="F:acylphosphatase activity"/>
    <property type="evidence" value="ECO:0007669"/>
    <property type="project" value="UniProtKB-EC"/>
</dbReference>
<dbReference type="PANTHER" id="PTHR47268">
    <property type="entry name" value="ACYLPHOSPHATASE"/>
    <property type="match status" value="1"/>
</dbReference>
<evidence type="ECO:0000256" key="5">
    <source>
        <dbReference type="RuleBase" id="RU004168"/>
    </source>
</evidence>
<comment type="catalytic activity">
    <reaction evidence="3 4">
        <text>an acyl phosphate + H2O = a carboxylate + phosphate + H(+)</text>
        <dbReference type="Rhea" id="RHEA:14965"/>
        <dbReference type="ChEBI" id="CHEBI:15377"/>
        <dbReference type="ChEBI" id="CHEBI:15378"/>
        <dbReference type="ChEBI" id="CHEBI:29067"/>
        <dbReference type="ChEBI" id="CHEBI:43474"/>
        <dbReference type="ChEBI" id="CHEBI:59918"/>
        <dbReference type="EC" id="3.6.1.7"/>
    </reaction>
</comment>
<organism evidence="7 8">
    <name type="scientific">Desulfobacter postgatei</name>
    <dbReference type="NCBI Taxonomy" id="2293"/>
    <lineage>
        <taxon>Bacteria</taxon>
        <taxon>Pseudomonadati</taxon>
        <taxon>Thermodesulfobacteriota</taxon>
        <taxon>Desulfobacteria</taxon>
        <taxon>Desulfobacterales</taxon>
        <taxon>Desulfobacteraceae</taxon>
        <taxon>Desulfobacter</taxon>
    </lineage>
</organism>
<dbReference type="InterPro" id="IPR001792">
    <property type="entry name" value="Acylphosphatase-like_dom"/>
</dbReference>
<dbReference type="Proteomes" id="UP000231203">
    <property type="component" value="Unassembled WGS sequence"/>
</dbReference>
<protein>
    <recommendedName>
        <fullName evidence="2 4">acylphosphatase</fullName>
        <ecNumber evidence="2 4">3.6.1.7</ecNumber>
    </recommendedName>
</protein>
<gene>
    <name evidence="7" type="ORF">CSA25_00335</name>
</gene>
<dbReference type="PRINTS" id="PR00112">
    <property type="entry name" value="ACYLPHPHTASE"/>
</dbReference>
<feature type="active site" evidence="4">
    <location>
        <position position="55"/>
    </location>
</feature>
<name>A0A2G6MTZ8_9BACT</name>
<evidence type="ECO:0000256" key="4">
    <source>
        <dbReference type="PROSITE-ProRule" id="PRU00520"/>
    </source>
</evidence>
<evidence type="ECO:0000256" key="2">
    <source>
        <dbReference type="ARBA" id="ARBA00012150"/>
    </source>
</evidence>
<accession>A0A2G6MTZ8</accession>
<evidence type="ECO:0000256" key="1">
    <source>
        <dbReference type="ARBA" id="ARBA00005614"/>
    </source>
</evidence>
<reference evidence="7 8" key="1">
    <citation type="submission" date="2017-10" db="EMBL/GenBank/DDBJ databases">
        <title>Novel microbial diversity and functional potential in the marine mammal oral microbiome.</title>
        <authorList>
            <person name="Dudek N.K."/>
            <person name="Sun C.L."/>
            <person name="Burstein D."/>
            <person name="Kantor R.S."/>
            <person name="Aliaga Goltsman D.S."/>
            <person name="Bik E.M."/>
            <person name="Thomas B.C."/>
            <person name="Banfield J.F."/>
            <person name="Relman D.A."/>
        </authorList>
    </citation>
    <scope>NUCLEOTIDE SEQUENCE [LARGE SCALE GENOMIC DNA]</scope>
    <source>
        <strain evidence="7">DOLJORAL78_47_202</strain>
    </source>
</reference>